<evidence type="ECO:0000256" key="3">
    <source>
        <dbReference type="SAM" id="Phobius"/>
    </source>
</evidence>
<keyword evidence="2" id="KW-1015">Disulfide bond</keyword>
<dbReference type="PROSITE" id="PS51034">
    <property type="entry name" value="ZP_2"/>
    <property type="match status" value="1"/>
</dbReference>
<evidence type="ECO:0000256" key="2">
    <source>
        <dbReference type="ARBA" id="ARBA00023157"/>
    </source>
</evidence>
<dbReference type="InterPro" id="IPR042235">
    <property type="entry name" value="ZP-C_dom"/>
</dbReference>
<dbReference type="InterPro" id="IPR001507">
    <property type="entry name" value="ZP_dom"/>
</dbReference>
<keyword evidence="6" id="KW-1185">Reference proteome</keyword>
<keyword evidence="3" id="KW-0812">Transmembrane</keyword>
<keyword evidence="3" id="KW-1133">Transmembrane helix</keyword>
<dbReference type="EMBL" id="CAWYQH010000163">
    <property type="protein sequence ID" value="CAK8697413.1"/>
    <property type="molecule type" value="Genomic_DNA"/>
</dbReference>
<sequence length="489" mass="54176">MTVRAFECKLQFYIQYQFYSLSGIKVQTCEATSEPYQITYTKRCTKACVQECGATPAITENCQRISKKCSGLPATCGDSGCECTPSVELSGNLNSKNTISVNMIEKIVCKSKAVEVYVSKCALNEIGFKLGDLYVDGPSLPAQAIMPIDEVILDSDEHNTCLGSMSITESGIHYLFKINETLAACKGNVTVGEGHRNITYANAIKGVIGKADSVISRRHAIDLSFSCTFPVVLNFTANLGLQTSNHRVDIYSGKTSGEFNVELDLWKDTWYGTHYVTGDEFLTENYIYVSVDAVVADSDRLKLQILQAIATPSNNINDVISYALIMDGCPNNDDPDPDGIKVKQNGRNLVAKFKFKAFQFLTSSSESQQIYLHVMAHLCDEIFEGDCDLSCRNRSKREVNSLERKHNTKVTSSPPIIVSSRRRKHDNTTSLSITVMEALDYIKESWEMTLLIVCILLLIIALMISMCVLLVKLRRAIATTAPLKADEIQ</sequence>
<evidence type="ECO:0000313" key="5">
    <source>
        <dbReference type="EMBL" id="CAK8697413.1"/>
    </source>
</evidence>
<feature type="domain" description="ZP" evidence="4">
    <location>
        <begin position="120"/>
        <end position="398"/>
    </location>
</feature>
<comment type="caution">
    <text evidence="5">The sequence shown here is derived from an EMBL/GenBank/DDBJ whole genome shotgun (WGS) entry which is preliminary data.</text>
</comment>
<dbReference type="PANTHER" id="PTHR14002:SF20">
    <property type="entry name" value="ZONA PELLUCIDA-LIKE DOMAIN-CONTAINING PROTEIN 1"/>
    <property type="match status" value="1"/>
</dbReference>
<gene>
    <name evidence="5" type="ORF">CVLEPA_LOCUS30645</name>
</gene>
<protein>
    <recommendedName>
        <fullName evidence="4">ZP domain-containing protein</fullName>
    </recommendedName>
</protein>
<feature type="transmembrane region" description="Helical" evidence="3">
    <location>
        <begin position="448"/>
        <end position="471"/>
    </location>
</feature>
<evidence type="ECO:0000313" key="6">
    <source>
        <dbReference type="Proteomes" id="UP001642483"/>
    </source>
</evidence>
<keyword evidence="1" id="KW-0732">Signal</keyword>
<name>A0ABP0H214_CLALP</name>
<evidence type="ECO:0000259" key="4">
    <source>
        <dbReference type="PROSITE" id="PS51034"/>
    </source>
</evidence>
<evidence type="ECO:0000256" key="1">
    <source>
        <dbReference type="ARBA" id="ARBA00022729"/>
    </source>
</evidence>
<dbReference type="SMART" id="SM00241">
    <property type="entry name" value="ZP"/>
    <property type="match status" value="1"/>
</dbReference>
<dbReference type="Gene3D" id="2.60.40.4100">
    <property type="entry name" value="Zona pellucida, ZP-C domain"/>
    <property type="match status" value="1"/>
</dbReference>
<dbReference type="Proteomes" id="UP001642483">
    <property type="component" value="Unassembled WGS sequence"/>
</dbReference>
<accession>A0ABP0H214</accession>
<dbReference type="InterPro" id="IPR055355">
    <property type="entry name" value="ZP-C"/>
</dbReference>
<keyword evidence="3" id="KW-0472">Membrane</keyword>
<organism evidence="5 6">
    <name type="scientific">Clavelina lepadiformis</name>
    <name type="common">Light-bulb sea squirt</name>
    <name type="synonym">Ascidia lepadiformis</name>
    <dbReference type="NCBI Taxonomy" id="159417"/>
    <lineage>
        <taxon>Eukaryota</taxon>
        <taxon>Metazoa</taxon>
        <taxon>Chordata</taxon>
        <taxon>Tunicata</taxon>
        <taxon>Ascidiacea</taxon>
        <taxon>Aplousobranchia</taxon>
        <taxon>Clavelinidae</taxon>
        <taxon>Clavelina</taxon>
    </lineage>
</organism>
<dbReference type="Pfam" id="PF00100">
    <property type="entry name" value="Zona_pellucida"/>
    <property type="match status" value="1"/>
</dbReference>
<reference evidence="5 6" key="1">
    <citation type="submission" date="2024-02" db="EMBL/GenBank/DDBJ databases">
        <authorList>
            <person name="Daric V."/>
            <person name="Darras S."/>
        </authorList>
    </citation>
    <scope>NUCLEOTIDE SEQUENCE [LARGE SCALE GENOMIC DNA]</scope>
</reference>
<dbReference type="PANTHER" id="PTHR14002">
    <property type="entry name" value="ENDOGLIN/TGF-BETA RECEPTOR TYPE III"/>
    <property type="match status" value="1"/>
</dbReference>
<proteinExistence type="predicted"/>